<evidence type="ECO:0000313" key="4">
    <source>
        <dbReference type="Proteomes" id="UP001199424"/>
    </source>
</evidence>
<comment type="caution">
    <text evidence="3">The sequence shown here is derived from an EMBL/GenBank/DDBJ whole genome shotgun (WGS) entry which is preliminary data.</text>
</comment>
<dbReference type="Proteomes" id="UP001199424">
    <property type="component" value="Unassembled WGS sequence"/>
</dbReference>
<dbReference type="GO" id="GO:0007059">
    <property type="term" value="P:chromosome segregation"/>
    <property type="evidence" value="ECO:0007669"/>
    <property type="project" value="UniProtKB-KW"/>
</dbReference>
<dbReference type="InterPro" id="IPR003768">
    <property type="entry name" value="ScpA"/>
</dbReference>
<keyword evidence="1" id="KW-0159">Chromosome partition</keyword>
<dbReference type="AlphaFoldDB" id="A0AAE3ALG4"/>
<dbReference type="PANTHER" id="PTHR33969">
    <property type="entry name" value="SEGREGATION AND CONDENSATION PROTEIN A"/>
    <property type="match status" value="1"/>
</dbReference>
<dbReference type="RefSeq" id="WP_308448733.1">
    <property type="nucleotide sequence ID" value="NZ_JAJEQC010000003.1"/>
</dbReference>
<proteinExistence type="predicted"/>
<gene>
    <name evidence="3" type="ORF">LKD31_04025</name>
</gene>
<dbReference type="Gene3D" id="6.10.250.2410">
    <property type="match status" value="1"/>
</dbReference>
<dbReference type="Pfam" id="PF02616">
    <property type="entry name" value="SMC_ScpA"/>
    <property type="match status" value="1"/>
</dbReference>
<organism evidence="3 4">
    <name type="scientific">Hominenteromicrobium mulieris</name>
    <dbReference type="NCBI Taxonomy" id="2885357"/>
    <lineage>
        <taxon>Bacteria</taxon>
        <taxon>Bacillati</taxon>
        <taxon>Bacillota</taxon>
        <taxon>Clostridia</taxon>
        <taxon>Eubacteriales</taxon>
        <taxon>Oscillospiraceae</taxon>
        <taxon>Hominenteromicrobium</taxon>
    </lineage>
</organism>
<name>A0AAE3ALG4_9FIRM</name>
<reference evidence="3" key="1">
    <citation type="submission" date="2021-10" db="EMBL/GenBank/DDBJ databases">
        <title>Anaerobic single-cell dispensing facilitates the cultivation of human gut bacteria.</title>
        <authorList>
            <person name="Afrizal A."/>
        </authorList>
    </citation>
    <scope>NUCLEOTIDE SEQUENCE</scope>
    <source>
        <strain evidence="3">CLA-AA-H250</strain>
    </source>
</reference>
<evidence type="ECO:0000313" key="3">
    <source>
        <dbReference type="EMBL" id="MCC2136183.1"/>
    </source>
</evidence>
<accession>A0AAE3ALG4</accession>
<dbReference type="PANTHER" id="PTHR33969:SF2">
    <property type="entry name" value="SEGREGATION AND CONDENSATION PROTEIN A"/>
    <property type="match status" value="1"/>
</dbReference>
<evidence type="ECO:0000256" key="2">
    <source>
        <dbReference type="ARBA" id="ARBA00044777"/>
    </source>
</evidence>
<dbReference type="EMBL" id="JAJEQC010000003">
    <property type="protein sequence ID" value="MCC2136183.1"/>
    <property type="molecule type" value="Genomic_DNA"/>
</dbReference>
<keyword evidence="4" id="KW-1185">Reference proteome</keyword>
<protein>
    <recommendedName>
        <fullName evidence="2">Segregation and condensation protein A</fullName>
    </recommendedName>
</protein>
<evidence type="ECO:0000256" key="1">
    <source>
        <dbReference type="ARBA" id="ARBA00022829"/>
    </source>
</evidence>
<sequence>MNMEKTETLSYKLDVFEGPLDLLLNLIAKNKLNIYDIPIAELLEQYMAQIHEMQAADMDVASEFLEMAARLVHIKSVSLLPKKEEEAALKQELTGQLLEYQQCKEAAMRLRERFSLDSIVRAQADIPADLTYKRHHKPQELLSAYLSMLGKKKPPEPQKPEDTISKLITRRVVSVASQIVFVLRSLWKKRHVSLKELFRGKNDPSERVAAFLAVLELVKDKRLRVDGDGEDCEIKLTNGGE</sequence>